<evidence type="ECO:0000313" key="5">
    <source>
        <dbReference type="Proteomes" id="UP000077755"/>
    </source>
</evidence>
<evidence type="ECO:0000313" key="3">
    <source>
        <dbReference type="EMBL" id="KZM96916.1"/>
    </source>
</evidence>
<dbReference type="EMBL" id="LNRQ01000004">
    <property type="protein sequence ID" value="KZM96916.1"/>
    <property type="molecule type" value="Genomic_DNA"/>
</dbReference>
<reference evidence="4" key="2">
    <citation type="submission" date="2022-03" db="EMBL/GenBank/DDBJ databases">
        <title>Draft title - Genomic analysis of global carrot germplasm unveils the trajectory of domestication and the origin of high carotenoid orange carrot.</title>
        <authorList>
            <person name="Iorizzo M."/>
            <person name="Ellison S."/>
            <person name="Senalik D."/>
            <person name="Macko-Podgorni A."/>
            <person name="Grzebelus D."/>
            <person name="Bostan H."/>
            <person name="Rolling W."/>
            <person name="Curaba J."/>
            <person name="Simon P."/>
        </authorList>
    </citation>
    <scope>NUCLEOTIDE SEQUENCE</scope>
    <source>
        <tissue evidence="4">Leaf</tissue>
    </source>
</reference>
<proteinExistence type="predicted"/>
<dbReference type="Gramene" id="KZM96916">
    <property type="protein sequence ID" value="KZM96916"/>
    <property type="gene ID" value="DCAR_015722"/>
</dbReference>
<feature type="transmembrane region" description="Helical" evidence="1">
    <location>
        <begin position="12"/>
        <end position="35"/>
    </location>
</feature>
<keyword evidence="1" id="KW-1133">Transmembrane helix</keyword>
<evidence type="ECO:0000313" key="4">
    <source>
        <dbReference type="EMBL" id="WOG95664.1"/>
    </source>
</evidence>
<feature type="signal peptide" evidence="2">
    <location>
        <begin position="1"/>
        <end position="22"/>
    </location>
</feature>
<dbReference type="Proteomes" id="UP000077755">
    <property type="component" value="Chromosome 4"/>
</dbReference>
<evidence type="ECO:0000256" key="2">
    <source>
        <dbReference type="SAM" id="SignalP"/>
    </source>
</evidence>
<protein>
    <recommendedName>
        <fullName evidence="6">S-protein homolog</fullName>
    </recommendedName>
</protein>
<keyword evidence="1" id="KW-0812">Transmembrane</keyword>
<keyword evidence="1" id="KW-0472">Membrane</keyword>
<gene>
    <name evidence="3" type="ORF">DCAR_015722</name>
    <name evidence="4" type="ORF">DCAR_0414991</name>
</gene>
<feature type="chain" id="PRO_5007855173" description="S-protein homolog" evidence="2">
    <location>
        <begin position="23"/>
        <end position="148"/>
    </location>
</feature>
<dbReference type="EMBL" id="CP093346">
    <property type="protein sequence ID" value="WOG95664.1"/>
    <property type="molecule type" value="Genomic_DNA"/>
</dbReference>
<dbReference type="AlphaFoldDB" id="A0A165A4W3"/>
<accession>A0A165A4W3</accession>
<evidence type="ECO:0000256" key="1">
    <source>
        <dbReference type="SAM" id="Phobius"/>
    </source>
</evidence>
<keyword evidence="2" id="KW-0732">Signal</keyword>
<evidence type="ECO:0008006" key="6">
    <source>
        <dbReference type="Google" id="ProtNLM"/>
    </source>
</evidence>
<keyword evidence="5" id="KW-1185">Reference proteome</keyword>
<name>A0A165A4W3_DAUCS</name>
<sequence>MKTQSSFSSNLIILIIVTFASSIFTCVSSAGYNLIVINGLSDNNPLKVDCPPNPVRDIGKGARHAWHFDQPPQGLECFFTWNHQKTKIKNIFANNDVYFLARNEAIFKADKDIPFKNPNIGWNARAAWHDEADFDTPSCELSGSCESD</sequence>
<reference evidence="3" key="1">
    <citation type="journal article" date="2016" name="Nat. Genet.">
        <title>A high-quality carrot genome assembly provides new insights into carotenoid accumulation and asterid genome evolution.</title>
        <authorList>
            <person name="Iorizzo M."/>
            <person name="Ellison S."/>
            <person name="Senalik D."/>
            <person name="Zeng P."/>
            <person name="Satapoomin P."/>
            <person name="Huang J."/>
            <person name="Bowman M."/>
            <person name="Iovene M."/>
            <person name="Sanseverino W."/>
            <person name="Cavagnaro P."/>
            <person name="Yildiz M."/>
            <person name="Macko-Podgorni A."/>
            <person name="Moranska E."/>
            <person name="Grzebelus E."/>
            <person name="Grzebelus D."/>
            <person name="Ashrafi H."/>
            <person name="Zheng Z."/>
            <person name="Cheng S."/>
            <person name="Spooner D."/>
            <person name="Van Deynze A."/>
            <person name="Simon P."/>
        </authorList>
    </citation>
    <scope>NUCLEOTIDE SEQUENCE [LARGE SCALE GENOMIC DNA]</scope>
    <source>
        <tissue evidence="3">Leaf</tissue>
    </source>
</reference>
<organism evidence="3">
    <name type="scientific">Daucus carota subsp. sativus</name>
    <name type="common">Carrot</name>
    <dbReference type="NCBI Taxonomy" id="79200"/>
    <lineage>
        <taxon>Eukaryota</taxon>
        <taxon>Viridiplantae</taxon>
        <taxon>Streptophyta</taxon>
        <taxon>Embryophyta</taxon>
        <taxon>Tracheophyta</taxon>
        <taxon>Spermatophyta</taxon>
        <taxon>Magnoliopsida</taxon>
        <taxon>eudicotyledons</taxon>
        <taxon>Gunneridae</taxon>
        <taxon>Pentapetalae</taxon>
        <taxon>asterids</taxon>
        <taxon>campanulids</taxon>
        <taxon>Apiales</taxon>
        <taxon>Apiaceae</taxon>
        <taxon>Apioideae</taxon>
        <taxon>Scandiceae</taxon>
        <taxon>Daucinae</taxon>
        <taxon>Daucus</taxon>
        <taxon>Daucus sect. Daucus</taxon>
    </lineage>
</organism>